<accession>A0A6I5ZT36</accession>
<evidence type="ECO:0000256" key="3">
    <source>
        <dbReference type="ARBA" id="ARBA00023163"/>
    </source>
</evidence>
<dbReference type="PROSITE" id="PS00356">
    <property type="entry name" value="HTH_LACI_1"/>
    <property type="match status" value="1"/>
</dbReference>
<keyword evidence="1" id="KW-0805">Transcription regulation</keyword>
<dbReference type="PANTHER" id="PTHR30146">
    <property type="entry name" value="LACI-RELATED TRANSCRIPTIONAL REPRESSOR"/>
    <property type="match status" value="1"/>
</dbReference>
<keyword evidence="3" id="KW-0804">Transcription</keyword>
<evidence type="ECO:0000256" key="2">
    <source>
        <dbReference type="ARBA" id="ARBA00023125"/>
    </source>
</evidence>
<dbReference type="CDD" id="cd01392">
    <property type="entry name" value="HTH_LacI"/>
    <property type="match status" value="1"/>
</dbReference>
<dbReference type="RefSeq" id="WP_156273954.1">
    <property type="nucleotide sequence ID" value="NZ_CP046244.1"/>
</dbReference>
<dbReference type="Gene3D" id="3.40.50.2300">
    <property type="match status" value="2"/>
</dbReference>
<protein>
    <submittedName>
        <fullName evidence="6">Ribose operon repressor</fullName>
    </submittedName>
</protein>
<dbReference type="InterPro" id="IPR010982">
    <property type="entry name" value="Lambda_DNA-bd_dom_sf"/>
</dbReference>
<dbReference type="InterPro" id="IPR028082">
    <property type="entry name" value="Peripla_BP_I"/>
</dbReference>
<dbReference type="CDD" id="cd06267">
    <property type="entry name" value="PBP1_LacI_sugar_binding-like"/>
    <property type="match status" value="1"/>
</dbReference>
<dbReference type="PANTHER" id="PTHR30146:SF109">
    <property type="entry name" value="HTH-TYPE TRANSCRIPTIONAL REGULATOR GALS"/>
    <property type="match status" value="1"/>
</dbReference>
<keyword evidence="7" id="KW-1185">Reference proteome</keyword>
<dbReference type="OrthoDB" id="9784962at2"/>
<proteinExistence type="predicted"/>
<dbReference type="InterPro" id="IPR000843">
    <property type="entry name" value="HTH_LacI"/>
</dbReference>
<dbReference type="InterPro" id="IPR046335">
    <property type="entry name" value="LacI/GalR-like_sensor"/>
</dbReference>
<evidence type="ECO:0000313" key="7">
    <source>
        <dbReference type="Proteomes" id="UP000425916"/>
    </source>
</evidence>
<organism evidence="6 7">
    <name type="scientific">Neomoorella glycerini</name>
    <dbReference type="NCBI Taxonomy" id="55779"/>
    <lineage>
        <taxon>Bacteria</taxon>
        <taxon>Bacillati</taxon>
        <taxon>Bacillota</taxon>
        <taxon>Clostridia</taxon>
        <taxon>Neomoorellales</taxon>
        <taxon>Neomoorellaceae</taxon>
        <taxon>Neomoorella</taxon>
    </lineage>
</organism>
<reference evidence="6 7" key="1">
    <citation type="submission" date="2019-11" db="EMBL/GenBank/DDBJ databases">
        <title>Genome sequence of Moorella glycerini DSM11254.</title>
        <authorList>
            <person name="Poehlein A."/>
            <person name="Boeer T."/>
            <person name="Daniel R."/>
        </authorList>
    </citation>
    <scope>NUCLEOTIDE SEQUENCE [LARGE SCALE GENOMIC DNA]</scope>
    <source>
        <strain evidence="6 7">DSM 11254</strain>
    </source>
</reference>
<evidence type="ECO:0000256" key="1">
    <source>
        <dbReference type="ARBA" id="ARBA00023015"/>
    </source>
</evidence>
<dbReference type="Pfam" id="PF13377">
    <property type="entry name" value="Peripla_BP_3"/>
    <property type="match status" value="1"/>
</dbReference>
<dbReference type="Proteomes" id="UP000425916">
    <property type="component" value="Chromosome"/>
</dbReference>
<dbReference type="Gene3D" id="1.10.260.40">
    <property type="entry name" value="lambda repressor-like DNA-binding domains"/>
    <property type="match status" value="1"/>
</dbReference>
<dbReference type="GO" id="GO:0000976">
    <property type="term" value="F:transcription cis-regulatory region binding"/>
    <property type="evidence" value="ECO:0007669"/>
    <property type="project" value="TreeGrafter"/>
</dbReference>
<gene>
    <name evidence="6" type="primary">rbsR_4</name>
    <name evidence="6" type="ORF">MGLY_22990</name>
</gene>
<feature type="domain" description="HTH lacI-type" evidence="5">
    <location>
        <begin position="3"/>
        <end position="57"/>
    </location>
</feature>
<dbReference type="AlphaFoldDB" id="A0A6I5ZT36"/>
<evidence type="ECO:0000259" key="5">
    <source>
        <dbReference type="PROSITE" id="PS50932"/>
    </source>
</evidence>
<feature type="signal peptide" evidence="4">
    <location>
        <begin position="1"/>
        <end position="22"/>
    </location>
</feature>
<keyword evidence="4" id="KW-0732">Signal</keyword>
<evidence type="ECO:0000313" key="6">
    <source>
        <dbReference type="EMBL" id="QGP92906.1"/>
    </source>
</evidence>
<dbReference type="EMBL" id="CP046244">
    <property type="protein sequence ID" value="QGP92906.1"/>
    <property type="molecule type" value="Genomic_DNA"/>
</dbReference>
<dbReference type="SMART" id="SM00354">
    <property type="entry name" value="HTH_LACI"/>
    <property type="match status" value="1"/>
</dbReference>
<dbReference type="GO" id="GO:0003700">
    <property type="term" value="F:DNA-binding transcription factor activity"/>
    <property type="evidence" value="ECO:0007669"/>
    <property type="project" value="TreeGrafter"/>
</dbReference>
<name>A0A6I5ZT36_9FIRM</name>
<dbReference type="PROSITE" id="PS50932">
    <property type="entry name" value="HTH_LACI_2"/>
    <property type="match status" value="1"/>
</dbReference>
<dbReference type="Pfam" id="PF00356">
    <property type="entry name" value="LacI"/>
    <property type="match status" value="1"/>
</dbReference>
<dbReference type="SUPFAM" id="SSF53822">
    <property type="entry name" value="Periplasmic binding protein-like I"/>
    <property type="match status" value="1"/>
</dbReference>
<feature type="chain" id="PRO_5038787250" evidence="4">
    <location>
        <begin position="23"/>
        <end position="345"/>
    </location>
</feature>
<dbReference type="SUPFAM" id="SSF47413">
    <property type="entry name" value="lambda repressor-like DNA-binding domains"/>
    <property type="match status" value="1"/>
</dbReference>
<sequence>MKTTLKDVAALAGVSLATASLALNNGKGVSSETREKVLAAARKLNYVQSSIGRNLITGRSYTVGLYILNASNNPDLTGECAYFYPLLRGVWSEAEKEGYSLNFAVKLWEEIEQSNFIVQKALDQSIDGMIIIPQYTYHYSFLQELERLGFPYVIINPMICLDRGKSIALDNYLGAALATQYLIDQGFTRLGFINGPPNHHDAIIRERGFIETAAKGGIKVDRDLIEYGDFTTRSGYQAMNRILTRGVVPEGLFCANDYMASGAMHALYDHGYLVPRDVAIIGYDDTDVASSVYPQLTTVRNPTYEIGKAAMQRLLSYIKGETSLQEIIFKPELIIRESCRKEENK</sequence>
<evidence type="ECO:0000256" key="4">
    <source>
        <dbReference type="SAM" id="SignalP"/>
    </source>
</evidence>
<keyword evidence="2" id="KW-0238">DNA-binding</keyword>